<protein>
    <submittedName>
        <fullName evidence="2">Uncharacterized protein</fullName>
    </submittedName>
</protein>
<accession>A0A2J6RFY9</accession>
<proteinExistence type="predicted"/>
<keyword evidence="3" id="KW-1185">Reference proteome</keyword>
<reference evidence="2 3" key="1">
    <citation type="submission" date="2016-04" db="EMBL/GenBank/DDBJ databases">
        <title>A degradative enzymes factory behind the ericoid mycorrhizal symbiosis.</title>
        <authorList>
            <consortium name="DOE Joint Genome Institute"/>
            <person name="Martino E."/>
            <person name="Morin E."/>
            <person name="Grelet G."/>
            <person name="Kuo A."/>
            <person name="Kohler A."/>
            <person name="Daghino S."/>
            <person name="Barry K."/>
            <person name="Choi C."/>
            <person name="Cichocki N."/>
            <person name="Clum A."/>
            <person name="Copeland A."/>
            <person name="Hainaut M."/>
            <person name="Haridas S."/>
            <person name="Labutti K."/>
            <person name="Lindquist E."/>
            <person name="Lipzen A."/>
            <person name="Khouja H.-R."/>
            <person name="Murat C."/>
            <person name="Ohm R."/>
            <person name="Olson A."/>
            <person name="Spatafora J."/>
            <person name="Veneault-Fourrey C."/>
            <person name="Henrissat B."/>
            <person name="Grigoriev I."/>
            <person name="Martin F."/>
            <person name="Perotto S."/>
        </authorList>
    </citation>
    <scope>NUCLEOTIDE SEQUENCE [LARGE SCALE GENOMIC DNA]</scope>
    <source>
        <strain evidence="2 3">F</strain>
    </source>
</reference>
<dbReference type="Proteomes" id="UP000235786">
    <property type="component" value="Unassembled WGS sequence"/>
</dbReference>
<organism evidence="2 3">
    <name type="scientific">Hyaloscypha variabilis (strain UAMH 11265 / GT02V1 / F)</name>
    <name type="common">Meliniomyces variabilis</name>
    <dbReference type="NCBI Taxonomy" id="1149755"/>
    <lineage>
        <taxon>Eukaryota</taxon>
        <taxon>Fungi</taxon>
        <taxon>Dikarya</taxon>
        <taxon>Ascomycota</taxon>
        <taxon>Pezizomycotina</taxon>
        <taxon>Leotiomycetes</taxon>
        <taxon>Helotiales</taxon>
        <taxon>Hyaloscyphaceae</taxon>
        <taxon>Hyaloscypha</taxon>
        <taxon>Hyaloscypha variabilis</taxon>
    </lineage>
</organism>
<dbReference type="AlphaFoldDB" id="A0A2J6RFY9"/>
<dbReference type="EMBL" id="KZ613949">
    <property type="protein sequence ID" value="PMD37429.1"/>
    <property type="molecule type" value="Genomic_DNA"/>
</dbReference>
<gene>
    <name evidence="2" type="ORF">L207DRAFT_636129</name>
</gene>
<evidence type="ECO:0000313" key="2">
    <source>
        <dbReference type="EMBL" id="PMD37429.1"/>
    </source>
</evidence>
<name>A0A2J6RFY9_HYAVF</name>
<evidence type="ECO:0000313" key="3">
    <source>
        <dbReference type="Proteomes" id="UP000235786"/>
    </source>
</evidence>
<feature type="region of interest" description="Disordered" evidence="1">
    <location>
        <begin position="1"/>
        <end position="41"/>
    </location>
</feature>
<sequence length="178" mass="19963">MANEYSGDGAEQLDPRLNAYNEATRRPVFPPSNQATEPQGEIESHRNKLFVDLQSALDAFGSLVNNSELTGLGYDIGHAFIYWLKEIKLAILDHGIQENPRCDQRTVDKATFMLFEVTNLTAFPVGIENLLGELLGRVLDATEAYVRFATENSLRAIHYAESDRQKQKDSDREGGFLI</sequence>
<evidence type="ECO:0000256" key="1">
    <source>
        <dbReference type="SAM" id="MobiDB-lite"/>
    </source>
</evidence>